<dbReference type="PROSITE" id="PS50076">
    <property type="entry name" value="DNAJ_2"/>
    <property type="match status" value="1"/>
</dbReference>
<feature type="domain" description="CR-type" evidence="11">
    <location>
        <begin position="141"/>
        <end position="223"/>
    </location>
</feature>
<dbReference type="Pfam" id="PF01556">
    <property type="entry name" value="DnaJ_C"/>
    <property type="match status" value="1"/>
</dbReference>
<dbReference type="Pfam" id="PF00226">
    <property type="entry name" value="DnaJ"/>
    <property type="match status" value="1"/>
</dbReference>
<dbReference type="PANTHER" id="PTHR43096:SF10">
    <property type="entry name" value="CHAPERONE PROTEIN DNAJ A6, CHLOROPLASTIC"/>
    <property type="match status" value="1"/>
</dbReference>
<keyword evidence="2" id="KW-0235">DNA replication</keyword>
<keyword evidence="6 9" id="KW-0862">Zinc</keyword>
<dbReference type="InterPro" id="IPR001623">
    <property type="entry name" value="DnaJ_domain"/>
</dbReference>
<dbReference type="GO" id="GO:0008270">
    <property type="term" value="F:zinc ion binding"/>
    <property type="evidence" value="ECO:0007669"/>
    <property type="project" value="UniProtKB-KW"/>
</dbReference>
<evidence type="ECO:0000256" key="3">
    <source>
        <dbReference type="ARBA" id="ARBA00022723"/>
    </source>
</evidence>
<dbReference type="InterPro" id="IPR018253">
    <property type="entry name" value="DnaJ_domain_CS"/>
</dbReference>
<evidence type="ECO:0000256" key="1">
    <source>
        <dbReference type="ARBA" id="ARBA00022490"/>
    </source>
</evidence>
<dbReference type="EMBL" id="NEXC01000009">
    <property type="protein sequence ID" value="PSN84050.1"/>
    <property type="molecule type" value="Genomic_DNA"/>
</dbReference>
<evidence type="ECO:0000256" key="5">
    <source>
        <dbReference type="ARBA" id="ARBA00022771"/>
    </source>
</evidence>
<dbReference type="Gene3D" id="2.10.230.10">
    <property type="entry name" value="Heat shock protein DnaJ, cysteine-rich domain"/>
    <property type="match status" value="1"/>
</dbReference>
<dbReference type="CDD" id="cd10719">
    <property type="entry name" value="DnaJ_zf"/>
    <property type="match status" value="1"/>
</dbReference>
<dbReference type="SUPFAM" id="SSF57938">
    <property type="entry name" value="DnaJ/Hsp40 cysteine-rich domain"/>
    <property type="match status" value="1"/>
</dbReference>
<dbReference type="GO" id="GO:0031072">
    <property type="term" value="F:heat shock protein binding"/>
    <property type="evidence" value="ECO:0007669"/>
    <property type="project" value="InterPro"/>
</dbReference>
<dbReference type="SUPFAM" id="SSF46565">
    <property type="entry name" value="Chaperone J-domain"/>
    <property type="match status" value="1"/>
</dbReference>
<dbReference type="PANTHER" id="PTHR43096">
    <property type="entry name" value="DNAJ HOMOLOG 1, MITOCHONDRIAL-RELATED"/>
    <property type="match status" value="1"/>
</dbReference>
<dbReference type="FunFam" id="2.10.230.10:FF:000002">
    <property type="entry name" value="Molecular chaperone DnaJ"/>
    <property type="match status" value="1"/>
</dbReference>
<dbReference type="Pfam" id="PF00684">
    <property type="entry name" value="DnaJ_CXXCXGXG"/>
    <property type="match status" value="1"/>
</dbReference>
<dbReference type="FunFam" id="2.60.260.20:FF:000005">
    <property type="entry name" value="Chaperone protein dnaJ 1, mitochondrial"/>
    <property type="match status" value="1"/>
</dbReference>
<dbReference type="Gene3D" id="1.10.287.110">
    <property type="entry name" value="DnaJ domain"/>
    <property type="match status" value="1"/>
</dbReference>
<evidence type="ECO:0000313" key="12">
    <source>
        <dbReference type="EMBL" id="PSN84050.1"/>
    </source>
</evidence>
<dbReference type="GO" id="GO:0042026">
    <property type="term" value="P:protein refolding"/>
    <property type="evidence" value="ECO:0007669"/>
    <property type="project" value="TreeGrafter"/>
</dbReference>
<evidence type="ECO:0000313" key="13">
    <source>
        <dbReference type="Proteomes" id="UP000240880"/>
    </source>
</evidence>
<dbReference type="InterPro" id="IPR012724">
    <property type="entry name" value="DnaJ"/>
</dbReference>
<dbReference type="PRINTS" id="PR00625">
    <property type="entry name" value="JDOMAIN"/>
</dbReference>
<dbReference type="Gene3D" id="2.60.260.20">
    <property type="entry name" value="Urease metallochaperone UreE, N-terminal domain"/>
    <property type="match status" value="2"/>
</dbReference>
<dbReference type="NCBIfam" id="NF008035">
    <property type="entry name" value="PRK10767.1"/>
    <property type="match status" value="1"/>
</dbReference>
<evidence type="ECO:0000256" key="7">
    <source>
        <dbReference type="ARBA" id="ARBA00023016"/>
    </source>
</evidence>
<keyword evidence="8" id="KW-0143">Chaperone</keyword>
<dbReference type="NCBIfam" id="TIGR02349">
    <property type="entry name" value="DnaJ_bact"/>
    <property type="match status" value="1"/>
</dbReference>
<comment type="caution">
    <text evidence="12">The sequence shown here is derived from an EMBL/GenBank/DDBJ whole genome shotgun (WGS) entry which is preliminary data.</text>
</comment>
<evidence type="ECO:0000256" key="6">
    <source>
        <dbReference type="ARBA" id="ARBA00022833"/>
    </source>
</evidence>
<name>A0A2R6ACC4_9ARCH</name>
<sequence length="370" mass="41412">MSTKKDYYEILGVSRNATKEEIKAAYRKLALKYHPDRNKDPDAAEKFKEITEAYAVLSDDEKRARYDQFGHAGIEGTYTQEDIFRGANFEDVFRDFGFEEFFRDFFGFETPFGRRWTDNTPQAGSDIVRDVSVNLEDVARGKTLTLEVNRLEYCPECGGNGAAAGSGYTVCQSCGGTGQIRTQRRSGAWLSVQIMPCPKCGGQGRYIERACGNCKGRGVVRRKRTVEIKIPAGIEDGQTLRLVGQGDVGINGGPPGSLFVRVHVKPHPVFKREGRDVIYEHTIGMVQAALGTTIKVPTLYGEEEIHIPPGTQPGEVIRIRGKGLPSDKGYGDQLVKIRVKIPERLSERQKQLLLEFEKEEQKGGFFRFRS</sequence>
<accession>A0A2R6ACC4</accession>
<dbReference type="GO" id="GO:0051082">
    <property type="term" value="F:unfolded protein binding"/>
    <property type="evidence" value="ECO:0007669"/>
    <property type="project" value="InterPro"/>
</dbReference>
<evidence type="ECO:0000259" key="11">
    <source>
        <dbReference type="PROSITE" id="PS51188"/>
    </source>
</evidence>
<evidence type="ECO:0000256" key="8">
    <source>
        <dbReference type="ARBA" id="ARBA00023186"/>
    </source>
</evidence>
<keyword evidence="4" id="KW-0677">Repeat</keyword>
<reference evidence="12 13" key="1">
    <citation type="submission" date="2017-04" db="EMBL/GenBank/DDBJ databases">
        <title>Novel microbial lineages endemic to geothermal iron-oxide mats fill important gaps in the evolutionary history of Archaea.</title>
        <authorList>
            <person name="Jay Z.J."/>
            <person name="Beam J.P."/>
            <person name="Dlakic M."/>
            <person name="Rusch D.B."/>
            <person name="Kozubal M.A."/>
            <person name="Inskeep W.P."/>
        </authorList>
    </citation>
    <scope>NUCLEOTIDE SEQUENCE [LARGE SCALE GENOMIC DNA]</scope>
    <source>
        <strain evidence="12">OSP_D</strain>
    </source>
</reference>
<dbReference type="InterPro" id="IPR001305">
    <property type="entry name" value="HSP_DnaJ_Cys-rich_dom"/>
</dbReference>
<evidence type="ECO:0000256" key="9">
    <source>
        <dbReference type="PROSITE-ProRule" id="PRU00546"/>
    </source>
</evidence>
<dbReference type="HAMAP" id="MF_01152">
    <property type="entry name" value="DnaJ"/>
    <property type="match status" value="1"/>
</dbReference>
<evidence type="ECO:0000256" key="2">
    <source>
        <dbReference type="ARBA" id="ARBA00022705"/>
    </source>
</evidence>
<dbReference type="GO" id="GO:0009408">
    <property type="term" value="P:response to heat"/>
    <property type="evidence" value="ECO:0007669"/>
    <property type="project" value="InterPro"/>
</dbReference>
<evidence type="ECO:0000256" key="4">
    <source>
        <dbReference type="ARBA" id="ARBA00022737"/>
    </source>
</evidence>
<dbReference type="CDD" id="cd10747">
    <property type="entry name" value="DnaJ_C"/>
    <property type="match status" value="1"/>
</dbReference>
<dbReference type="AlphaFoldDB" id="A0A2R6ACC4"/>
<keyword evidence="1" id="KW-0963">Cytoplasm</keyword>
<gene>
    <name evidence="12" type="ORF">B9Q01_02445</name>
</gene>
<proteinExistence type="inferred from homology"/>
<keyword evidence="3 9" id="KW-0479">Metal-binding</keyword>
<organism evidence="12 13">
    <name type="scientific">Candidatus Marsarchaeota G1 archaeon OSP_D</name>
    <dbReference type="NCBI Taxonomy" id="1978155"/>
    <lineage>
        <taxon>Archaea</taxon>
        <taxon>Candidatus Marsarchaeota</taxon>
        <taxon>Candidatus Marsarchaeota group 1</taxon>
    </lineage>
</organism>
<dbReference type="SMART" id="SM00271">
    <property type="entry name" value="DnaJ"/>
    <property type="match status" value="1"/>
</dbReference>
<dbReference type="SUPFAM" id="SSF49493">
    <property type="entry name" value="HSP40/DnaJ peptide-binding domain"/>
    <property type="match status" value="2"/>
</dbReference>
<dbReference type="InterPro" id="IPR002939">
    <property type="entry name" value="DnaJ_C"/>
</dbReference>
<dbReference type="GO" id="GO:0005737">
    <property type="term" value="C:cytoplasm"/>
    <property type="evidence" value="ECO:0007669"/>
    <property type="project" value="TreeGrafter"/>
</dbReference>
<dbReference type="Proteomes" id="UP000240880">
    <property type="component" value="Unassembled WGS sequence"/>
</dbReference>
<feature type="domain" description="J" evidence="10">
    <location>
        <begin position="6"/>
        <end position="70"/>
    </location>
</feature>
<dbReference type="InterPro" id="IPR036869">
    <property type="entry name" value="J_dom_sf"/>
</dbReference>
<dbReference type="InterPro" id="IPR036410">
    <property type="entry name" value="HSP_DnaJ_Cys-rich_dom_sf"/>
</dbReference>
<evidence type="ECO:0000259" key="10">
    <source>
        <dbReference type="PROSITE" id="PS50076"/>
    </source>
</evidence>
<feature type="zinc finger region" description="CR-type" evidence="9">
    <location>
        <begin position="141"/>
        <end position="223"/>
    </location>
</feature>
<dbReference type="PROSITE" id="PS51188">
    <property type="entry name" value="ZF_CR"/>
    <property type="match status" value="1"/>
</dbReference>
<dbReference type="InterPro" id="IPR008971">
    <property type="entry name" value="HSP40/DnaJ_pept-bd"/>
</dbReference>
<dbReference type="PROSITE" id="PS00636">
    <property type="entry name" value="DNAJ_1"/>
    <property type="match status" value="1"/>
</dbReference>
<dbReference type="CDD" id="cd06257">
    <property type="entry name" value="DnaJ"/>
    <property type="match status" value="1"/>
</dbReference>
<dbReference type="FunFam" id="1.10.287.110:FF:000031">
    <property type="entry name" value="Molecular chaperone DnaJ"/>
    <property type="match status" value="1"/>
</dbReference>
<keyword evidence="5 9" id="KW-0863">Zinc-finger</keyword>
<dbReference type="GO" id="GO:0006260">
    <property type="term" value="P:DNA replication"/>
    <property type="evidence" value="ECO:0007669"/>
    <property type="project" value="UniProtKB-KW"/>
</dbReference>
<keyword evidence="7" id="KW-0346">Stress response</keyword>
<protein>
    <submittedName>
        <fullName evidence="12">Molecular chaperone DnaJ</fullName>
    </submittedName>
</protein>
<dbReference type="GO" id="GO:0005524">
    <property type="term" value="F:ATP binding"/>
    <property type="evidence" value="ECO:0007669"/>
    <property type="project" value="InterPro"/>
</dbReference>